<gene>
    <name evidence="3" type="ORF">ENX03_06760</name>
</gene>
<dbReference type="PANTHER" id="PTHR43648">
    <property type="entry name" value="ELECTRON TRANSFER FLAVOPROTEIN BETA SUBUNIT LYSINE METHYLTRANSFERASE"/>
    <property type="match status" value="1"/>
</dbReference>
<dbReference type="Pfam" id="PF06325">
    <property type="entry name" value="PrmA"/>
    <property type="match status" value="1"/>
</dbReference>
<dbReference type="AlphaFoldDB" id="A0A7C3LVN3"/>
<evidence type="ECO:0000256" key="1">
    <source>
        <dbReference type="ARBA" id="ARBA00022603"/>
    </source>
</evidence>
<dbReference type="EMBL" id="DTMM01000137">
    <property type="protein sequence ID" value="HFT93623.1"/>
    <property type="molecule type" value="Genomic_DNA"/>
</dbReference>
<keyword evidence="1" id="KW-0489">Methyltransferase</keyword>
<name>A0A7C3LVN3_9BACT</name>
<dbReference type="CDD" id="cd02440">
    <property type="entry name" value="AdoMet_MTases"/>
    <property type="match status" value="1"/>
</dbReference>
<accession>A0A7C3LVN3</accession>
<sequence length="291" mass="32039">MTDRTRTVLFKAKIDPKDAPVLSEWLEQSTGQIPVEELFGGETTLSVSVEHMEPLARTLLAEASRSLGGTVLPEEILDSSDWDTLWKKQGFSAFRINHWLNVVPEWETPPSVDGPVVRIHPHLAFGTGLHETTGQCLSLLVDHAPSSKNTESFLLDFGAGTGILGIAALCLGYGDKLYSVDNDPLAVESTEANLLLNGLEKKATVGRDFHMMAGKFLEEGVRFALILANVTGEVILSHLPEWYGLLEKGGMLILSGISTREMDRVQSVCPPPFSVYRKKRFHTLLLRKISC</sequence>
<reference evidence="3" key="1">
    <citation type="journal article" date="2020" name="mSystems">
        <title>Genome- and Community-Level Interaction Insights into Carbon Utilization and Element Cycling Functions of Hydrothermarchaeota in Hydrothermal Sediment.</title>
        <authorList>
            <person name="Zhou Z."/>
            <person name="Liu Y."/>
            <person name="Xu W."/>
            <person name="Pan J."/>
            <person name="Luo Z.H."/>
            <person name="Li M."/>
        </authorList>
    </citation>
    <scope>NUCLEOTIDE SEQUENCE [LARGE SCALE GENOMIC DNA]</scope>
    <source>
        <strain evidence="3">SpSt-902</strain>
    </source>
</reference>
<dbReference type="PANTHER" id="PTHR43648:SF1">
    <property type="entry name" value="ELECTRON TRANSFER FLAVOPROTEIN BETA SUBUNIT LYSINE METHYLTRANSFERASE"/>
    <property type="match status" value="1"/>
</dbReference>
<protein>
    <recommendedName>
        <fullName evidence="4">Ribosomal protein L11 methyltransferase</fullName>
    </recommendedName>
</protein>
<keyword evidence="2" id="KW-0808">Transferase</keyword>
<dbReference type="GO" id="GO:0008276">
    <property type="term" value="F:protein methyltransferase activity"/>
    <property type="evidence" value="ECO:0007669"/>
    <property type="project" value="TreeGrafter"/>
</dbReference>
<dbReference type="GO" id="GO:0032259">
    <property type="term" value="P:methylation"/>
    <property type="evidence" value="ECO:0007669"/>
    <property type="project" value="UniProtKB-KW"/>
</dbReference>
<evidence type="ECO:0000256" key="2">
    <source>
        <dbReference type="ARBA" id="ARBA00022679"/>
    </source>
</evidence>
<evidence type="ECO:0008006" key="4">
    <source>
        <dbReference type="Google" id="ProtNLM"/>
    </source>
</evidence>
<organism evidence="3">
    <name type="scientific">Leptospirillum ferriphilum</name>
    <dbReference type="NCBI Taxonomy" id="178606"/>
    <lineage>
        <taxon>Bacteria</taxon>
        <taxon>Pseudomonadati</taxon>
        <taxon>Nitrospirota</taxon>
        <taxon>Nitrospiria</taxon>
        <taxon>Nitrospirales</taxon>
        <taxon>Nitrospiraceae</taxon>
        <taxon>Leptospirillum</taxon>
    </lineage>
</organism>
<dbReference type="InterPro" id="IPR050078">
    <property type="entry name" value="Ribosomal_L11_MeTrfase_PrmA"/>
</dbReference>
<dbReference type="SUPFAM" id="SSF53335">
    <property type="entry name" value="S-adenosyl-L-methionine-dependent methyltransferases"/>
    <property type="match status" value="1"/>
</dbReference>
<comment type="caution">
    <text evidence="3">The sequence shown here is derived from an EMBL/GenBank/DDBJ whole genome shotgun (WGS) entry which is preliminary data.</text>
</comment>
<proteinExistence type="predicted"/>
<evidence type="ECO:0000313" key="3">
    <source>
        <dbReference type="EMBL" id="HFT93623.1"/>
    </source>
</evidence>
<dbReference type="Gene3D" id="3.40.50.150">
    <property type="entry name" value="Vaccinia Virus protein VP39"/>
    <property type="match status" value="1"/>
</dbReference>
<dbReference type="InterPro" id="IPR029063">
    <property type="entry name" value="SAM-dependent_MTases_sf"/>
</dbReference>